<dbReference type="Proteomes" id="UP001201262">
    <property type="component" value="Unassembled WGS sequence"/>
</dbReference>
<feature type="region of interest" description="Disordered" evidence="1">
    <location>
        <begin position="1"/>
        <end position="29"/>
    </location>
</feature>
<evidence type="ECO:0000256" key="1">
    <source>
        <dbReference type="SAM" id="MobiDB-lite"/>
    </source>
</evidence>
<reference evidence="2" key="1">
    <citation type="submission" date="2021-12" db="EMBL/GenBank/DDBJ databases">
        <title>Convergent genome expansion in fungi linked to evolution of root-endophyte symbiosis.</title>
        <authorList>
            <consortium name="DOE Joint Genome Institute"/>
            <person name="Ke Y.-H."/>
            <person name="Bonito G."/>
            <person name="Liao H.-L."/>
            <person name="Looney B."/>
            <person name="Rojas-Flechas A."/>
            <person name="Nash J."/>
            <person name="Hameed K."/>
            <person name="Schadt C."/>
            <person name="Martin F."/>
            <person name="Crous P.W."/>
            <person name="Miettinen O."/>
            <person name="Magnuson J.K."/>
            <person name="Labbe J."/>
            <person name="Jacobson D."/>
            <person name="Doktycz M.J."/>
            <person name="Veneault-Fourrey C."/>
            <person name="Kuo A."/>
            <person name="Mondo S."/>
            <person name="Calhoun S."/>
            <person name="Riley R."/>
            <person name="Ohm R."/>
            <person name="LaButti K."/>
            <person name="Andreopoulos B."/>
            <person name="Pangilinan J."/>
            <person name="Nolan M."/>
            <person name="Tritt A."/>
            <person name="Clum A."/>
            <person name="Lipzen A."/>
            <person name="Daum C."/>
            <person name="Barry K."/>
            <person name="Grigoriev I.V."/>
            <person name="Vilgalys R."/>
        </authorList>
    </citation>
    <scope>NUCLEOTIDE SEQUENCE</scope>
    <source>
        <strain evidence="2">PMI_201</strain>
    </source>
</reference>
<name>A0AAD4PSD7_9EURO</name>
<accession>A0AAD4PSD7</accession>
<evidence type="ECO:0000313" key="3">
    <source>
        <dbReference type="Proteomes" id="UP001201262"/>
    </source>
</evidence>
<dbReference type="RefSeq" id="XP_046065137.1">
    <property type="nucleotide sequence ID" value="XM_046221383.1"/>
</dbReference>
<sequence>MVPQGSEGDVNGSERPLPLDWPGERNPSRWDVHDANEPSGATFLQRFKAALLLSDDARGCQRLVTRFVLEEPVIQGRPLEEESMATGPARRYTYPMFMLSGLPLLPQADQLAALQTSFFTSFKTHIFLDSILVPGGSQEVGPPYLALAIACLASAVSQNSTSCSPVTHHLFVNGTSLWSAILKVDSREARLTEAVLSVRSRNPTHAVDIYNAKRTL</sequence>
<dbReference type="EMBL" id="JAJTJA010000018">
    <property type="protein sequence ID" value="KAH8688651.1"/>
    <property type="molecule type" value="Genomic_DNA"/>
</dbReference>
<protein>
    <submittedName>
        <fullName evidence="2">Uncharacterized protein</fullName>
    </submittedName>
</protein>
<gene>
    <name evidence="2" type="ORF">BGW36DRAFT_434192</name>
</gene>
<keyword evidence="3" id="KW-1185">Reference proteome</keyword>
<proteinExistence type="predicted"/>
<evidence type="ECO:0000313" key="2">
    <source>
        <dbReference type="EMBL" id="KAH8688651.1"/>
    </source>
</evidence>
<organism evidence="2 3">
    <name type="scientific">Talaromyces proteolyticus</name>
    <dbReference type="NCBI Taxonomy" id="1131652"/>
    <lineage>
        <taxon>Eukaryota</taxon>
        <taxon>Fungi</taxon>
        <taxon>Dikarya</taxon>
        <taxon>Ascomycota</taxon>
        <taxon>Pezizomycotina</taxon>
        <taxon>Eurotiomycetes</taxon>
        <taxon>Eurotiomycetidae</taxon>
        <taxon>Eurotiales</taxon>
        <taxon>Trichocomaceae</taxon>
        <taxon>Talaromyces</taxon>
        <taxon>Talaromyces sect. Bacilispori</taxon>
    </lineage>
</organism>
<dbReference type="GeneID" id="70251670"/>
<dbReference type="AlphaFoldDB" id="A0AAD4PSD7"/>
<comment type="caution">
    <text evidence="2">The sequence shown here is derived from an EMBL/GenBank/DDBJ whole genome shotgun (WGS) entry which is preliminary data.</text>
</comment>